<keyword evidence="3" id="KW-0687">Ribonucleoprotein</keyword>
<dbReference type="InterPro" id="IPR002687">
    <property type="entry name" value="Nop_dom"/>
</dbReference>
<feature type="non-terminal residue" evidence="5">
    <location>
        <position position="305"/>
    </location>
</feature>
<dbReference type="GO" id="GO:0005687">
    <property type="term" value="C:U4 snRNP"/>
    <property type="evidence" value="ECO:0007669"/>
    <property type="project" value="TreeGrafter"/>
</dbReference>
<reference evidence="6" key="1">
    <citation type="journal article" date="2018" name="Nat. Microbiol.">
        <title>Leveraging single-cell genomics to expand the fungal tree of life.</title>
        <authorList>
            <person name="Ahrendt S.R."/>
            <person name="Quandt C.A."/>
            <person name="Ciobanu D."/>
            <person name="Clum A."/>
            <person name="Salamov A."/>
            <person name="Andreopoulos B."/>
            <person name="Cheng J.F."/>
            <person name="Woyke T."/>
            <person name="Pelin A."/>
            <person name="Henrissat B."/>
            <person name="Reynolds N.K."/>
            <person name="Benny G.L."/>
            <person name="Smith M.E."/>
            <person name="James T.Y."/>
            <person name="Grigoriev I.V."/>
        </authorList>
    </citation>
    <scope>NUCLEOTIDE SEQUENCE [LARGE SCALE GENOMIC DNA]</scope>
    <source>
        <strain evidence="6">ATCC 52028</strain>
    </source>
</reference>
<evidence type="ECO:0000259" key="4">
    <source>
        <dbReference type="PROSITE" id="PS51358"/>
    </source>
</evidence>
<gene>
    <name evidence="5" type="ORF">CXG81DRAFT_767</name>
</gene>
<dbReference type="Gene3D" id="1.10.287.4070">
    <property type="match status" value="1"/>
</dbReference>
<dbReference type="PROSITE" id="PS51358">
    <property type="entry name" value="NOP"/>
    <property type="match status" value="1"/>
</dbReference>
<evidence type="ECO:0000256" key="3">
    <source>
        <dbReference type="ARBA" id="ARBA00023274"/>
    </source>
</evidence>
<dbReference type="Pfam" id="PF09785">
    <property type="entry name" value="Prp31_C"/>
    <property type="match status" value="1"/>
</dbReference>
<organism evidence="5 6">
    <name type="scientific">Caulochytrium protostelioides</name>
    <dbReference type="NCBI Taxonomy" id="1555241"/>
    <lineage>
        <taxon>Eukaryota</taxon>
        <taxon>Fungi</taxon>
        <taxon>Fungi incertae sedis</taxon>
        <taxon>Chytridiomycota</taxon>
        <taxon>Chytridiomycota incertae sedis</taxon>
        <taxon>Chytridiomycetes</taxon>
        <taxon>Caulochytriales</taxon>
        <taxon>Caulochytriaceae</taxon>
        <taxon>Caulochytrium</taxon>
    </lineage>
</organism>
<dbReference type="InterPro" id="IPR027105">
    <property type="entry name" value="Prp31"/>
</dbReference>
<dbReference type="OrthoDB" id="4771285at2759"/>
<dbReference type="GO" id="GO:0000244">
    <property type="term" value="P:spliceosomal tri-snRNP complex assembly"/>
    <property type="evidence" value="ECO:0007669"/>
    <property type="project" value="InterPro"/>
</dbReference>
<evidence type="ECO:0000313" key="6">
    <source>
        <dbReference type="Proteomes" id="UP000274922"/>
    </source>
</evidence>
<dbReference type="PANTHER" id="PTHR13904">
    <property type="entry name" value="PRE-MRNA SPLICING FACTOR PRP31"/>
    <property type="match status" value="1"/>
</dbReference>
<dbReference type="Pfam" id="PF01798">
    <property type="entry name" value="Nop"/>
    <property type="match status" value="1"/>
</dbReference>
<feature type="non-terminal residue" evidence="5">
    <location>
        <position position="1"/>
    </location>
</feature>
<protein>
    <recommendedName>
        <fullName evidence="4">Nop domain-containing protein</fullName>
    </recommendedName>
</protein>
<dbReference type="Proteomes" id="UP000274922">
    <property type="component" value="Unassembled WGS sequence"/>
</dbReference>
<proteinExistence type="predicted"/>
<dbReference type="InterPro" id="IPR042239">
    <property type="entry name" value="Nop_C"/>
</dbReference>
<comment type="subcellular location">
    <subcellularLocation>
        <location evidence="1">Nucleus</location>
    </subcellularLocation>
</comment>
<feature type="domain" description="Nop" evidence="4">
    <location>
        <begin position="111"/>
        <end position="236"/>
    </location>
</feature>
<sequence>LETELLAVYRLLCGLYEPRFSELAALVAQPIDYARVVHRIGNRTDVGQLDLRSLVPQATAMIITVTAASSAGRRLSDAELARVNAACEVLFDINAKRDTILAYVESRMSHAAPNLSALVGTRIAAKLMGACGGLAELAKVPACNLQVVGRKRHNTALSAAGETRHVGFLFDCDLVQNAPPEIRKKVLRTLAAKAALAARMDVVHANQRTPAASGDLGGQGRAFRDEVASKAAKLVEPLQLRAVKPLPAPIEQYAKKRGGRRARAAKARMAQSELQQAQSRRAFGVAEDEVLDGGGETFEGLGMVT</sequence>
<keyword evidence="2" id="KW-0539">Nucleus</keyword>
<dbReference type="InterPro" id="IPR019175">
    <property type="entry name" value="Prp31_C"/>
</dbReference>
<evidence type="ECO:0000256" key="1">
    <source>
        <dbReference type="ARBA" id="ARBA00004123"/>
    </source>
</evidence>
<dbReference type="EMBL" id="ML014254">
    <property type="protein sequence ID" value="RKO99820.1"/>
    <property type="molecule type" value="Genomic_DNA"/>
</dbReference>
<evidence type="ECO:0000313" key="5">
    <source>
        <dbReference type="EMBL" id="RKO99820.1"/>
    </source>
</evidence>
<dbReference type="AlphaFoldDB" id="A0A4P9X461"/>
<dbReference type="STRING" id="1555241.A0A4P9X461"/>
<dbReference type="SUPFAM" id="SSF89124">
    <property type="entry name" value="Nop domain"/>
    <property type="match status" value="1"/>
</dbReference>
<dbReference type="PANTHER" id="PTHR13904:SF0">
    <property type="entry name" value="U4_U6 SMALL NUCLEAR RIBONUCLEOPROTEIN PRP31"/>
    <property type="match status" value="1"/>
</dbReference>
<dbReference type="GO" id="GO:0046540">
    <property type="term" value="C:U4/U6 x U5 tri-snRNP complex"/>
    <property type="evidence" value="ECO:0007669"/>
    <property type="project" value="InterPro"/>
</dbReference>
<accession>A0A4P9X461</accession>
<evidence type="ECO:0000256" key="2">
    <source>
        <dbReference type="ARBA" id="ARBA00023242"/>
    </source>
</evidence>
<name>A0A4P9X461_9FUNG</name>
<dbReference type="GO" id="GO:0071011">
    <property type="term" value="C:precatalytic spliceosome"/>
    <property type="evidence" value="ECO:0007669"/>
    <property type="project" value="TreeGrafter"/>
</dbReference>
<dbReference type="Gene3D" id="1.10.246.90">
    <property type="entry name" value="Nop domain"/>
    <property type="match status" value="1"/>
</dbReference>
<dbReference type="InterPro" id="IPR036070">
    <property type="entry name" value="Nop_dom_sf"/>
</dbReference>
<keyword evidence="6" id="KW-1185">Reference proteome</keyword>